<keyword evidence="4" id="KW-0808">Transferase</keyword>
<dbReference type="AlphaFoldDB" id="A0A2C9KSA5"/>
<protein>
    <recommendedName>
        <fullName evidence="10">Hexosyltransferase</fullName>
        <ecNumber evidence="10">2.4.1.-</ecNumber>
    </recommendedName>
</protein>
<name>A0A2C9KSA5_BIOGL</name>
<dbReference type="EnsemblMetazoa" id="BGLB022975-RB">
    <property type="protein sequence ID" value="BGLB022975-PB"/>
    <property type="gene ID" value="BGLB022975"/>
</dbReference>
<evidence type="ECO:0000256" key="8">
    <source>
        <dbReference type="ARBA" id="ARBA00023034"/>
    </source>
</evidence>
<keyword evidence="3 10" id="KW-0328">Glycosyltransferase</keyword>
<dbReference type="PANTHER" id="PTHR11214:SF314">
    <property type="entry name" value="HEXOSYLTRANSFERASE"/>
    <property type="match status" value="1"/>
</dbReference>
<gene>
    <name evidence="11" type="primary">106053291</name>
</gene>
<evidence type="ECO:0000256" key="3">
    <source>
        <dbReference type="ARBA" id="ARBA00022676"/>
    </source>
</evidence>
<accession>A0A2C9KSA5</accession>
<dbReference type="KEGG" id="bgt:106053291"/>
<evidence type="ECO:0000256" key="1">
    <source>
        <dbReference type="ARBA" id="ARBA00004323"/>
    </source>
</evidence>
<dbReference type="RefSeq" id="XP_013064274.2">
    <property type="nucleotide sequence ID" value="XM_013208820.2"/>
</dbReference>
<evidence type="ECO:0000256" key="10">
    <source>
        <dbReference type="RuleBase" id="RU363063"/>
    </source>
</evidence>
<evidence type="ECO:0000256" key="6">
    <source>
        <dbReference type="ARBA" id="ARBA00022968"/>
    </source>
</evidence>
<proteinExistence type="inferred from homology"/>
<evidence type="ECO:0000256" key="4">
    <source>
        <dbReference type="ARBA" id="ARBA00022679"/>
    </source>
</evidence>
<evidence type="ECO:0000256" key="5">
    <source>
        <dbReference type="ARBA" id="ARBA00022692"/>
    </source>
</evidence>
<dbReference type="Gene3D" id="3.90.550.50">
    <property type="match status" value="1"/>
</dbReference>
<reference evidence="11" key="1">
    <citation type="journal article" date="2004" name="J. Parasitol.">
        <title>The mitochondrial genome of Biomphalaria glabrata (Gastropoda: Basommatophora), intermediate host of Schistosoma mansoni.</title>
        <authorList>
            <person name="DeJong R.J."/>
            <person name="Emery A.M."/>
            <person name="Adema C.M."/>
        </authorList>
    </citation>
    <scope>NUCLEOTIDE SEQUENCE</scope>
    <source>
        <strain evidence="11">BB02</strain>
    </source>
</reference>
<keyword evidence="8 10" id="KW-0333">Golgi apparatus</keyword>
<dbReference type="PANTHER" id="PTHR11214">
    <property type="entry name" value="BETA-1,3-N-ACETYLGLUCOSAMINYLTRANSFERASE"/>
    <property type="match status" value="1"/>
</dbReference>
<keyword evidence="6" id="KW-0735">Signal-anchor</keyword>
<dbReference type="EnsemblMetazoa" id="BGLB022975-RA">
    <property type="protein sequence ID" value="BGLB022975-PA"/>
    <property type="gene ID" value="BGLB022975"/>
</dbReference>
<evidence type="ECO:0000313" key="12">
    <source>
        <dbReference type="Proteomes" id="UP000076420"/>
    </source>
</evidence>
<dbReference type="VEuPathDB" id="VectorBase:BGLB022975"/>
<evidence type="ECO:0000256" key="9">
    <source>
        <dbReference type="ARBA" id="ARBA00023136"/>
    </source>
</evidence>
<evidence type="ECO:0000256" key="7">
    <source>
        <dbReference type="ARBA" id="ARBA00022989"/>
    </source>
</evidence>
<reference evidence="11" key="3">
    <citation type="submission" date="2020-05" db="UniProtKB">
        <authorList>
            <consortium name="EnsemblMetazoa"/>
        </authorList>
    </citation>
    <scope>IDENTIFICATION</scope>
    <source>
        <strain evidence="11">BB02</strain>
    </source>
</reference>
<comment type="similarity">
    <text evidence="2 10">Belongs to the glycosyltransferase 31 family.</text>
</comment>
<dbReference type="EnsemblMetazoa" id="BGLB022975-RC">
    <property type="protein sequence ID" value="BGLB022975-PC"/>
    <property type="gene ID" value="BGLB022975"/>
</dbReference>
<keyword evidence="5" id="KW-0812">Transmembrane</keyword>
<dbReference type="GO" id="GO:0006493">
    <property type="term" value="P:protein O-linked glycosylation"/>
    <property type="evidence" value="ECO:0007669"/>
    <property type="project" value="TreeGrafter"/>
</dbReference>
<keyword evidence="9" id="KW-0472">Membrane</keyword>
<reference evidence="11" key="2">
    <citation type="submission" date="2013-03" db="EMBL/GenBank/DDBJ databases">
        <title>Sequence assembly of the Biomphalaria glabrata genome version 4.3.</title>
        <authorList>
            <person name="Warren W."/>
            <person name="Wilson R.K."/>
            <person name="Hillier L.W."/>
            <person name="Minx P."/>
        </authorList>
    </citation>
    <scope>NUCLEOTIDE SEQUENCE</scope>
    <source>
        <strain evidence="11">BB02</strain>
    </source>
</reference>
<dbReference type="EC" id="2.4.1.-" evidence="10"/>
<dbReference type="Proteomes" id="UP000076420">
    <property type="component" value="Unassembled WGS sequence"/>
</dbReference>
<evidence type="ECO:0000256" key="2">
    <source>
        <dbReference type="ARBA" id="ARBA00008661"/>
    </source>
</evidence>
<dbReference type="GO" id="GO:0016758">
    <property type="term" value="F:hexosyltransferase activity"/>
    <property type="evidence" value="ECO:0007669"/>
    <property type="project" value="InterPro"/>
</dbReference>
<dbReference type="InterPro" id="IPR002659">
    <property type="entry name" value="Glyco_trans_31"/>
</dbReference>
<evidence type="ECO:0000313" key="11">
    <source>
        <dbReference type="EnsemblMetazoa" id="BGLB022975-PA"/>
    </source>
</evidence>
<organism evidence="11 12">
    <name type="scientific">Biomphalaria glabrata</name>
    <name type="common">Bloodfluke planorb</name>
    <name type="synonym">Freshwater snail</name>
    <dbReference type="NCBI Taxonomy" id="6526"/>
    <lineage>
        <taxon>Eukaryota</taxon>
        <taxon>Metazoa</taxon>
        <taxon>Spiralia</taxon>
        <taxon>Lophotrochozoa</taxon>
        <taxon>Mollusca</taxon>
        <taxon>Gastropoda</taxon>
        <taxon>Heterobranchia</taxon>
        <taxon>Euthyneura</taxon>
        <taxon>Panpulmonata</taxon>
        <taxon>Hygrophila</taxon>
        <taxon>Lymnaeoidea</taxon>
        <taxon>Planorbidae</taxon>
        <taxon>Biomphalaria</taxon>
    </lineage>
</organism>
<dbReference type="GO" id="GO:0000139">
    <property type="term" value="C:Golgi membrane"/>
    <property type="evidence" value="ECO:0007669"/>
    <property type="project" value="UniProtKB-SubCell"/>
</dbReference>
<dbReference type="VEuPathDB" id="VectorBase:BGLAX_030540"/>
<sequence length="373" mass="42523">MRMGPSQIRLFILTVLLVSIIANLCLLFRTQGDGTVVVSFRDEEEKIRWEAKQMVLRLVDKYDLSSRETAKALVFDSLMTCVFDKFQIDSSKKTSGNFSLLDQLETATLQKWTKKLESDIAVKNSVIDFLSQPIVNNFSFTYVNNPKNVCSTDVPEVLLVVPSAPENFENRVKVRRSGRGVYTMNVNNRARLLFFVGKPANNNRTLQSKVNDEAYVYGDIVQMDFVDVYRNILLKAVSMLKWAATYCPKATYVIRTDDDVKVDVQQLLKVLKRKSEQYENFILGDKKVSWEVVRSNTSKYFVSQQEYLPSTLPPFALGGLLGYPSSTVSLLYQAALRLKPLWLDDVFITGMCAPKVGVLLLDDPDFVFTHHDW</sequence>
<comment type="subcellular location">
    <subcellularLocation>
        <location evidence="1 10">Golgi apparatus membrane</location>
        <topology evidence="1 10">Single-pass type II membrane protein</topology>
    </subcellularLocation>
</comment>
<keyword evidence="7" id="KW-1133">Transmembrane helix</keyword>
<dbReference type="Pfam" id="PF01762">
    <property type="entry name" value="Galactosyl_T"/>
    <property type="match status" value="1"/>
</dbReference>
<dbReference type="OrthoDB" id="6116457at2759"/>
<dbReference type="RefSeq" id="XP_013064275.2">
    <property type="nucleotide sequence ID" value="XM_013208821.2"/>
</dbReference>